<evidence type="ECO:0000313" key="6">
    <source>
        <dbReference type="Proteomes" id="UP000273044"/>
    </source>
</evidence>
<feature type="transmembrane region" description="Helical" evidence="4">
    <location>
        <begin position="976"/>
        <end position="999"/>
    </location>
</feature>
<evidence type="ECO:0000256" key="2">
    <source>
        <dbReference type="ARBA" id="ARBA00022803"/>
    </source>
</evidence>
<feature type="transmembrane region" description="Helical" evidence="4">
    <location>
        <begin position="1041"/>
        <end position="1059"/>
    </location>
</feature>
<name>A0A448MWJ2_9ACTN</name>
<dbReference type="EMBL" id="LR134406">
    <property type="protein sequence ID" value="VEH69513.1"/>
    <property type="molecule type" value="Genomic_DNA"/>
</dbReference>
<keyword evidence="4" id="KW-0812">Transmembrane</keyword>
<dbReference type="PROSITE" id="PS50005">
    <property type="entry name" value="TPR"/>
    <property type="match status" value="2"/>
</dbReference>
<feature type="transmembrane region" description="Helical" evidence="4">
    <location>
        <begin position="920"/>
        <end position="938"/>
    </location>
</feature>
<gene>
    <name evidence="5" type="ORF">NCTC12967_00783</name>
</gene>
<dbReference type="Pfam" id="PF07719">
    <property type="entry name" value="TPR_2"/>
    <property type="match status" value="1"/>
</dbReference>
<keyword evidence="2 3" id="KW-0802">TPR repeat</keyword>
<dbReference type="PANTHER" id="PTHR44943">
    <property type="entry name" value="CELLULOSE SYNTHASE OPERON PROTEIN C"/>
    <property type="match status" value="1"/>
</dbReference>
<evidence type="ECO:0000256" key="1">
    <source>
        <dbReference type="ARBA" id="ARBA00022737"/>
    </source>
</evidence>
<dbReference type="SUPFAM" id="SSF48452">
    <property type="entry name" value="TPR-like"/>
    <property type="match status" value="1"/>
</dbReference>
<dbReference type="Pfam" id="PF13181">
    <property type="entry name" value="TPR_8"/>
    <property type="match status" value="1"/>
</dbReference>
<feature type="transmembrane region" description="Helical" evidence="4">
    <location>
        <begin position="12"/>
        <end position="35"/>
    </location>
</feature>
<feature type="repeat" description="TPR" evidence="3">
    <location>
        <begin position="518"/>
        <end position="551"/>
    </location>
</feature>
<dbReference type="PROSITE" id="PS50293">
    <property type="entry name" value="TPR_REGION"/>
    <property type="match status" value="1"/>
</dbReference>
<feature type="repeat" description="TPR" evidence="3">
    <location>
        <begin position="772"/>
        <end position="805"/>
    </location>
</feature>
<dbReference type="GeneID" id="64406266"/>
<feature type="transmembrane region" description="Helical" evidence="4">
    <location>
        <begin position="882"/>
        <end position="899"/>
    </location>
</feature>
<dbReference type="RefSeq" id="WP_126409338.1">
    <property type="nucleotide sequence ID" value="NZ_LR134406.1"/>
</dbReference>
<evidence type="ECO:0000256" key="3">
    <source>
        <dbReference type="PROSITE-ProRule" id="PRU00339"/>
    </source>
</evidence>
<organism evidence="5 6">
    <name type="scientific">Arachnia propionica</name>
    <dbReference type="NCBI Taxonomy" id="1750"/>
    <lineage>
        <taxon>Bacteria</taxon>
        <taxon>Bacillati</taxon>
        <taxon>Actinomycetota</taxon>
        <taxon>Actinomycetes</taxon>
        <taxon>Propionibacteriales</taxon>
        <taxon>Propionibacteriaceae</taxon>
        <taxon>Arachnia</taxon>
    </lineage>
</organism>
<protein>
    <submittedName>
        <fullName evidence="5">Photosystem I assembly protein Ycf3</fullName>
    </submittedName>
</protein>
<dbReference type="AlphaFoldDB" id="A0A448MWJ2"/>
<dbReference type="PANTHER" id="PTHR44943:SF8">
    <property type="entry name" value="TPR REPEAT-CONTAINING PROTEIN MJ0263"/>
    <property type="match status" value="1"/>
</dbReference>
<dbReference type="Gene3D" id="1.25.40.10">
    <property type="entry name" value="Tetratricopeptide repeat domain"/>
    <property type="match status" value="2"/>
</dbReference>
<feature type="transmembrane region" description="Helical" evidence="4">
    <location>
        <begin position="1011"/>
        <end position="1034"/>
    </location>
</feature>
<feature type="transmembrane region" description="Helical" evidence="4">
    <location>
        <begin position="1071"/>
        <end position="1089"/>
    </location>
</feature>
<evidence type="ECO:0000313" key="5">
    <source>
        <dbReference type="EMBL" id="VEH69513.1"/>
    </source>
</evidence>
<keyword evidence="4" id="KW-1133">Transmembrane helix</keyword>
<dbReference type="SMART" id="SM00028">
    <property type="entry name" value="TPR"/>
    <property type="match status" value="4"/>
</dbReference>
<keyword evidence="1" id="KW-0677">Repeat</keyword>
<proteinExistence type="predicted"/>
<dbReference type="InterPro" id="IPR011990">
    <property type="entry name" value="TPR-like_helical_dom_sf"/>
</dbReference>
<reference evidence="5 6" key="1">
    <citation type="submission" date="2018-12" db="EMBL/GenBank/DDBJ databases">
        <authorList>
            <consortium name="Pathogen Informatics"/>
        </authorList>
    </citation>
    <scope>NUCLEOTIDE SEQUENCE [LARGE SCALE GENOMIC DNA]</scope>
    <source>
        <strain evidence="5 6">NCTC12967</strain>
    </source>
</reference>
<dbReference type="InterPro" id="IPR051685">
    <property type="entry name" value="Ycf3/AcsC/BcsC/TPR_MFPF"/>
</dbReference>
<accession>A0A448MWJ2</accession>
<dbReference type="InterPro" id="IPR019734">
    <property type="entry name" value="TPR_rpt"/>
</dbReference>
<dbReference type="InterPro" id="IPR013105">
    <property type="entry name" value="TPR_2"/>
</dbReference>
<keyword evidence="4" id="KW-0472">Membrane</keyword>
<sequence>MVSNAKKLLHVILVFITGSGIIISAGMILALHFSFPEEVVKTEPESQAVNEQLPPGEWNDITLRSYPIHSNNSELTKISLGRVDEETWKQITDESALKLGVPPEMFDAPIRSDESYWGKSYPFSFPYLNDYIPKSWDSEFIKHHTVEILDLTSLLLLRPSATREGYEGSGKGYGFLQSGYHYSAYVLLSHAVKQYPSCNLQLQLTWLALQTGYNSISATETAIKDAIDLCPGVPDPLWMGGQAHGRYALFEHQEEMEDSSKNHMEHSLNWFRRLSAEYPKIPLGHLGEAELLLERSRTSSRRFEARNWRNKALKILQEARMWSNDPLLALAQARGLTDSGEYGDAITLLQSFPNIMQSTIPLIHLKAINAMHLGRHAEVLSILNNAVVQPIAHRNFTIWGSGTLNVSHYEFTHWGDYGGGLVGDQPYIPKDRRKAQEDVVTITDLGRAASFISDIPVGKAFSWCPPKNLSQDCATSIFETSPNSFKTENMQNILRALGKHKEAVRLMRNELNTQARNYWFYQMLGEASYHAGDFEEALNYFERALTLLPKNAGSQDNDGISHRVSLVLAKATCLRHLGRVEETINLLKKTLQYQENHPNLISIGTTTVDIFYLRSELGLVSLTQERYAESASYLKAAVLQGNDSNATALKGACGEAWRNRYKSRLDPSGDAREDLMRGAQENNLALAMIHQYRDKIEAMDNATSTDLKNYLGSGREELAKEISKAAKLAVCHDRDNPVYLNTLAYAQDITGEDRDEVISRYRDVLKLDATLFDVANNLGVLLAKNGDFSEAKKTFLHALSVKPDYATAMHNMAVLHSKQIDGFIPMLRWAGMAGRADSDYRTQELVFIVDDNIYDPNLDVSGTVNASWKYGDSAFQIKSTTIFIAIFSLAGQLSLIVLSDKVQGRISSRVSKDRKDVRSIGISLSIVVSFLVCTWPLSFWSHSIVPAAAMGYFSACCIYFPLAAQSIVTPKILSGSSFVSAVSFGLLFAQPVFALAPYPKVEARGSACPRFLFWCAPIYLSIFSLTFMLLAVFTASPLARFLGLACVTALGGIVIPNIFSQSFNADDIKCRWLVIFVSTTASALQWISLL</sequence>
<keyword evidence="6" id="KW-1185">Reference proteome</keyword>
<evidence type="ECO:0000256" key="4">
    <source>
        <dbReference type="SAM" id="Phobius"/>
    </source>
</evidence>
<dbReference type="Proteomes" id="UP000273044">
    <property type="component" value="Chromosome"/>
</dbReference>